<keyword evidence="2" id="KW-1185">Reference proteome</keyword>
<name>A0A427XYS9_9TREE</name>
<evidence type="ECO:0000313" key="2">
    <source>
        <dbReference type="Proteomes" id="UP000279259"/>
    </source>
</evidence>
<reference evidence="1 2" key="1">
    <citation type="submission" date="2018-11" db="EMBL/GenBank/DDBJ databases">
        <title>Genome sequence of Saitozyma podzolica DSM 27192.</title>
        <authorList>
            <person name="Aliyu H."/>
            <person name="Gorte O."/>
            <person name="Ochsenreither K."/>
        </authorList>
    </citation>
    <scope>NUCLEOTIDE SEQUENCE [LARGE SCALE GENOMIC DNA]</scope>
    <source>
        <strain evidence="1 2">DSM 27192</strain>
    </source>
</reference>
<dbReference type="EMBL" id="RSCD01000022">
    <property type="protein sequence ID" value="RSH83990.1"/>
    <property type="molecule type" value="Genomic_DNA"/>
</dbReference>
<gene>
    <name evidence="1" type="ORF">EHS25_005235</name>
</gene>
<dbReference type="Proteomes" id="UP000279259">
    <property type="component" value="Unassembled WGS sequence"/>
</dbReference>
<dbReference type="OrthoDB" id="10380711at2759"/>
<proteinExistence type="predicted"/>
<comment type="caution">
    <text evidence="1">The sequence shown here is derived from an EMBL/GenBank/DDBJ whole genome shotgun (WGS) entry which is preliminary data.</text>
</comment>
<accession>A0A427XYS9</accession>
<protein>
    <submittedName>
        <fullName evidence="1">Uncharacterized protein</fullName>
    </submittedName>
</protein>
<sequence>MSAAQQTVVGTYWPQLITVCEPEWDAAHRTLPYTLRVRVMTGPALQSSVGSEITLDQERSTLWIASMIATSQNTGTRGTKLLNSNDGIVTAEQAWTAAIEHPAAHNPWTGVPSSMAPDTIEWGKIIQHSYKKHWDKDITSTSGELFQLIRDGASVFTGAKGLDGVIEAAKSCDGSVYTLTEYDRSGRPLRVTALLKRFMEFQDLQGLQPEDG</sequence>
<organism evidence="1 2">
    <name type="scientific">Saitozyma podzolica</name>
    <dbReference type="NCBI Taxonomy" id="1890683"/>
    <lineage>
        <taxon>Eukaryota</taxon>
        <taxon>Fungi</taxon>
        <taxon>Dikarya</taxon>
        <taxon>Basidiomycota</taxon>
        <taxon>Agaricomycotina</taxon>
        <taxon>Tremellomycetes</taxon>
        <taxon>Tremellales</taxon>
        <taxon>Trimorphomycetaceae</taxon>
        <taxon>Saitozyma</taxon>
    </lineage>
</organism>
<evidence type="ECO:0000313" key="1">
    <source>
        <dbReference type="EMBL" id="RSH83990.1"/>
    </source>
</evidence>
<dbReference type="AlphaFoldDB" id="A0A427XYS9"/>